<evidence type="ECO:0000256" key="2">
    <source>
        <dbReference type="ARBA" id="ARBA00022692"/>
    </source>
</evidence>
<dbReference type="InterPro" id="IPR014743">
    <property type="entry name" value="Cl-channel_core"/>
</dbReference>
<evidence type="ECO:0000256" key="3">
    <source>
        <dbReference type="ARBA" id="ARBA00022737"/>
    </source>
</evidence>
<evidence type="ECO:0000256" key="5">
    <source>
        <dbReference type="ARBA" id="ARBA00023122"/>
    </source>
</evidence>
<keyword evidence="4" id="KW-1133">Transmembrane helix</keyword>
<keyword evidence="2" id="KW-0812">Transmembrane</keyword>
<sequence>VYTVLVVLLLASITFPPGLGQFMASRLTMKEYLTSLFDNRTWGSLAPNASEVARPGGLWQEWDHPSATIYGTLSFFLLMKFWMLILATTLPMPAGYFMPIFIYGAAIGRLVGEVVALLFPRGLHSEGPVRPIIPAGYALAGESGVGGHPQGRRDPHPSRPDPPCSP</sequence>
<dbReference type="Gene3D" id="1.10.3080.10">
    <property type="entry name" value="Clc chloride channel"/>
    <property type="match status" value="1"/>
</dbReference>
<evidence type="ECO:0000256" key="7">
    <source>
        <dbReference type="SAM" id="MobiDB-lite"/>
    </source>
</evidence>
<dbReference type="GO" id="GO:0005886">
    <property type="term" value="C:plasma membrane"/>
    <property type="evidence" value="ECO:0007669"/>
    <property type="project" value="TreeGrafter"/>
</dbReference>
<dbReference type="InterPro" id="IPR001807">
    <property type="entry name" value="ClC"/>
</dbReference>
<feature type="non-terminal residue" evidence="9">
    <location>
        <position position="166"/>
    </location>
</feature>
<dbReference type="PANTHER" id="PTHR45720">
    <property type="entry name" value="CHLORIDE CHANNEL PROTEIN 2"/>
    <property type="match status" value="1"/>
</dbReference>
<dbReference type="EMBL" id="VZTX01034531">
    <property type="protein sequence ID" value="NXU20936.1"/>
    <property type="molecule type" value="Genomic_DNA"/>
</dbReference>
<evidence type="ECO:0000313" key="9">
    <source>
        <dbReference type="EMBL" id="NXU20936.1"/>
    </source>
</evidence>
<dbReference type="SUPFAM" id="SSF81340">
    <property type="entry name" value="Clc chloride channel"/>
    <property type="match status" value="1"/>
</dbReference>
<evidence type="ECO:0000256" key="1">
    <source>
        <dbReference type="ARBA" id="ARBA00004141"/>
    </source>
</evidence>
<dbReference type="Pfam" id="PF00654">
    <property type="entry name" value="Voltage_CLC"/>
    <property type="match status" value="1"/>
</dbReference>
<feature type="signal peptide" evidence="8">
    <location>
        <begin position="1"/>
        <end position="20"/>
    </location>
</feature>
<evidence type="ECO:0000256" key="8">
    <source>
        <dbReference type="SAM" id="SignalP"/>
    </source>
</evidence>
<gene>
    <name evidence="9" type="primary">Clcnkb</name>
    <name evidence="9" type="ORF">PARPUN_R15232</name>
</gene>
<feature type="non-terminal residue" evidence="9">
    <location>
        <position position="1"/>
    </location>
</feature>
<keyword evidence="10" id="KW-1185">Reference proteome</keyword>
<evidence type="ECO:0000256" key="6">
    <source>
        <dbReference type="ARBA" id="ARBA00023136"/>
    </source>
</evidence>
<keyword evidence="5" id="KW-0129">CBS domain</keyword>
<evidence type="ECO:0000256" key="4">
    <source>
        <dbReference type="ARBA" id="ARBA00022989"/>
    </source>
</evidence>
<dbReference type="PRINTS" id="PR00762">
    <property type="entry name" value="CLCHANNEL"/>
</dbReference>
<evidence type="ECO:0000313" key="10">
    <source>
        <dbReference type="Proteomes" id="UP000570592"/>
    </source>
</evidence>
<name>A0A7L3IW98_9PASS</name>
<keyword evidence="6" id="KW-0472">Membrane</keyword>
<keyword evidence="3" id="KW-0677">Repeat</keyword>
<proteinExistence type="predicted"/>
<feature type="chain" id="PRO_5029845622" evidence="8">
    <location>
        <begin position="21"/>
        <end position="166"/>
    </location>
</feature>
<dbReference type="PANTHER" id="PTHR45720:SF3">
    <property type="entry name" value="CHLORIDE CHANNEL PROTEIN CLC-KB"/>
    <property type="match status" value="1"/>
</dbReference>
<comment type="caution">
    <text evidence="9">The sequence shown here is derived from an EMBL/GenBank/DDBJ whole genome shotgun (WGS) entry which is preliminary data.</text>
</comment>
<dbReference type="InterPro" id="IPR050970">
    <property type="entry name" value="Cl_channel_volt-gated"/>
</dbReference>
<feature type="region of interest" description="Disordered" evidence="7">
    <location>
        <begin position="141"/>
        <end position="166"/>
    </location>
</feature>
<protein>
    <submittedName>
        <fullName evidence="9">CLCKB protein</fullName>
    </submittedName>
</protein>
<dbReference type="AlphaFoldDB" id="A0A7L3IW98"/>
<accession>A0A7L3IW98</accession>
<comment type="subcellular location">
    <subcellularLocation>
        <location evidence="1">Membrane</location>
        <topology evidence="1">Multi-pass membrane protein</topology>
    </subcellularLocation>
</comment>
<dbReference type="GO" id="GO:0005247">
    <property type="term" value="F:voltage-gated chloride channel activity"/>
    <property type="evidence" value="ECO:0007669"/>
    <property type="project" value="TreeGrafter"/>
</dbReference>
<dbReference type="Proteomes" id="UP000570592">
    <property type="component" value="Unassembled WGS sequence"/>
</dbReference>
<organism evidence="9 10">
    <name type="scientific">Pardalotus punctatus</name>
    <name type="common">spotted pardalote</name>
    <dbReference type="NCBI Taxonomy" id="254575"/>
    <lineage>
        <taxon>Eukaryota</taxon>
        <taxon>Metazoa</taxon>
        <taxon>Chordata</taxon>
        <taxon>Craniata</taxon>
        <taxon>Vertebrata</taxon>
        <taxon>Euteleostomi</taxon>
        <taxon>Archelosauria</taxon>
        <taxon>Archosauria</taxon>
        <taxon>Dinosauria</taxon>
        <taxon>Saurischia</taxon>
        <taxon>Theropoda</taxon>
        <taxon>Coelurosauria</taxon>
        <taxon>Aves</taxon>
        <taxon>Neognathae</taxon>
        <taxon>Neoaves</taxon>
        <taxon>Telluraves</taxon>
        <taxon>Australaves</taxon>
        <taxon>Passeriformes</taxon>
        <taxon>Meliphagoidea</taxon>
        <taxon>Pardalotidae</taxon>
        <taxon>Pardalotus</taxon>
    </lineage>
</organism>
<reference evidence="9 10" key="1">
    <citation type="submission" date="2019-09" db="EMBL/GenBank/DDBJ databases">
        <title>Bird 10,000 Genomes (B10K) Project - Family phase.</title>
        <authorList>
            <person name="Zhang G."/>
        </authorList>
    </citation>
    <scope>NUCLEOTIDE SEQUENCE [LARGE SCALE GENOMIC DNA]</scope>
    <source>
        <strain evidence="9">B10K-DU-029-51</strain>
    </source>
</reference>
<keyword evidence="8" id="KW-0732">Signal</keyword>